<dbReference type="Pfam" id="PF00078">
    <property type="entry name" value="RVT_1"/>
    <property type="match status" value="1"/>
</dbReference>
<dbReference type="eggNOG" id="COG3344">
    <property type="taxonomic scope" value="Bacteria"/>
</dbReference>
<gene>
    <name evidence="2" type="ordered locus">Hhal_0764</name>
</gene>
<dbReference type="GO" id="GO:0003964">
    <property type="term" value="F:RNA-directed DNA polymerase activity"/>
    <property type="evidence" value="ECO:0007669"/>
    <property type="project" value="UniProtKB-KW"/>
</dbReference>
<keyword evidence="2" id="KW-0695">RNA-directed DNA polymerase</keyword>
<keyword evidence="3" id="KW-1185">Reference proteome</keyword>
<name>A1WV30_HALHL</name>
<evidence type="ECO:0000259" key="1">
    <source>
        <dbReference type="PROSITE" id="PS50878"/>
    </source>
</evidence>
<dbReference type="EMBL" id="CP000544">
    <property type="protein sequence ID" value="ABM61542.1"/>
    <property type="molecule type" value="Genomic_DNA"/>
</dbReference>
<sequence length="221" mass="26721">MVSPLLANVFLHEVLDEWFETQAKPRLRGPAQLVRYADDAVLLFKLRDDAERVLKVLPRRFEKYGLELHPEKTRLIGFQRPPRNVKRPWPKPETFDLLGFTLYWGRSRRGKWVVKAKTAKDRLSRSLRNIHRWCRQNRHRPVEEQWEVLCRKMKGHYAYYGVTGNYDALDAFSQGVRRRWRFWLARRSQKGQMPWWRFSHLLHRLPLPQPRIMKPYARPAI</sequence>
<dbReference type="SUPFAM" id="SSF56672">
    <property type="entry name" value="DNA/RNA polymerases"/>
    <property type="match status" value="1"/>
</dbReference>
<dbReference type="Proteomes" id="UP000000647">
    <property type="component" value="Chromosome"/>
</dbReference>
<reference evidence="2 3" key="2">
    <citation type="journal article" date="2013" name="Stand. Genomic Sci.">
        <title>Complete genome sequence of Halorhodospira halophila SL1.</title>
        <authorList>
            <person name="Challacombe J.F."/>
            <person name="Majid S."/>
            <person name="Deole R."/>
            <person name="Brettin T.S."/>
            <person name="Bruce D."/>
            <person name="Delano S.F."/>
            <person name="Detter J.C."/>
            <person name="Gleasner C.D."/>
            <person name="Han C.S."/>
            <person name="Misra M."/>
            <person name="Reitenga K.G."/>
            <person name="Mikhailova N."/>
            <person name="Woyke T."/>
            <person name="Pitluck S."/>
            <person name="Nolan M."/>
            <person name="Land M.L."/>
            <person name="Saunders E."/>
            <person name="Tapia R."/>
            <person name="Lapidus A."/>
            <person name="Ivanova N."/>
            <person name="Hoff W.D."/>
        </authorList>
    </citation>
    <scope>NUCLEOTIDE SEQUENCE [LARGE SCALE GENOMIC DNA]</scope>
    <source>
        <strain evidence="3">DSM 244 / SL1</strain>
    </source>
</reference>
<organism evidence="2 3">
    <name type="scientific">Halorhodospira halophila (strain DSM 244 / SL1)</name>
    <name type="common">Ectothiorhodospira halophila (strain DSM 244 / SL1)</name>
    <dbReference type="NCBI Taxonomy" id="349124"/>
    <lineage>
        <taxon>Bacteria</taxon>
        <taxon>Pseudomonadati</taxon>
        <taxon>Pseudomonadota</taxon>
        <taxon>Gammaproteobacteria</taxon>
        <taxon>Chromatiales</taxon>
        <taxon>Ectothiorhodospiraceae</taxon>
        <taxon>Halorhodospira</taxon>
    </lineage>
</organism>
<evidence type="ECO:0000313" key="3">
    <source>
        <dbReference type="Proteomes" id="UP000000647"/>
    </source>
</evidence>
<evidence type="ECO:0000313" key="2">
    <source>
        <dbReference type="EMBL" id="ABM61542.1"/>
    </source>
</evidence>
<accession>A1WV30</accession>
<dbReference type="PROSITE" id="PS50878">
    <property type="entry name" value="RT_POL"/>
    <property type="match status" value="1"/>
</dbReference>
<dbReference type="InterPro" id="IPR043502">
    <property type="entry name" value="DNA/RNA_pol_sf"/>
</dbReference>
<feature type="domain" description="Reverse transcriptase" evidence="1">
    <location>
        <begin position="1"/>
        <end position="102"/>
    </location>
</feature>
<dbReference type="AlphaFoldDB" id="A1WV30"/>
<keyword evidence="2" id="KW-0548">Nucleotidyltransferase</keyword>
<protein>
    <submittedName>
        <fullName evidence="2">RNA-directed DNA polymerase (Reverse transcriptase)</fullName>
    </submittedName>
</protein>
<dbReference type="STRING" id="349124.Hhal_0764"/>
<dbReference type="KEGG" id="hha:Hhal_0764"/>
<dbReference type="InterPro" id="IPR000477">
    <property type="entry name" value="RT_dom"/>
</dbReference>
<reference evidence="3" key="1">
    <citation type="submission" date="2006-12" db="EMBL/GenBank/DDBJ databases">
        <title>Complete sequence of Halorhodospira halophila SL1.</title>
        <authorList>
            <consortium name="US DOE Joint Genome Institute"/>
            <person name="Copeland A."/>
            <person name="Lucas S."/>
            <person name="Lapidus A."/>
            <person name="Barry K."/>
            <person name="Detter J.C."/>
            <person name="Glavina del Rio T."/>
            <person name="Hammon N."/>
            <person name="Israni S."/>
            <person name="Dalin E."/>
            <person name="Tice H."/>
            <person name="Pitluck S."/>
            <person name="Saunders E."/>
            <person name="Brettin T."/>
            <person name="Bruce D."/>
            <person name="Han C."/>
            <person name="Tapia R."/>
            <person name="Schmutz J."/>
            <person name="Larimer F."/>
            <person name="Land M."/>
            <person name="Hauser L."/>
            <person name="Kyrpides N."/>
            <person name="Mikhailova N."/>
            <person name="Hoff W."/>
            <person name="Richardson P."/>
        </authorList>
    </citation>
    <scope>NUCLEOTIDE SEQUENCE [LARGE SCALE GENOMIC DNA]</scope>
    <source>
        <strain evidence="3">DSM 244 / SL1</strain>
    </source>
</reference>
<dbReference type="OrthoDB" id="9793236at2"/>
<proteinExistence type="predicted"/>
<dbReference type="HOGENOM" id="CLU_013584_6_1_6"/>
<keyword evidence="2" id="KW-0808">Transferase</keyword>